<dbReference type="PANTHER" id="PTHR43630">
    <property type="entry name" value="POLY-BETA-1,6-N-ACETYL-D-GLUCOSAMINE SYNTHASE"/>
    <property type="match status" value="1"/>
</dbReference>
<keyword evidence="3" id="KW-0808">Transferase</keyword>
<dbReference type="Gene3D" id="3.90.550.10">
    <property type="entry name" value="Spore Coat Polysaccharide Biosynthesis Protein SpsA, Chain A"/>
    <property type="match status" value="1"/>
</dbReference>
<evidence type="ECO:0000256" key="2">
    <source>
        <dbReference type="ARBA" id="ARBA00022676"/>
    </source>
</evidence>
<feature type="transmembrane region" description="Helical" evidence="5">
    <location>
        <begin position="408"/>
        <end position="428"/>
    </location>
</feature>
<evidence type="ECO:0000313" key="6">
    <source>
        <dbReference type="EMBL" id="NJC70802.1"/>
    </source>
</evidence>
<accession>A0ABX0XXM7</accession>
<dbReference type="RefSeq" id="WP_167925705.1">
    <property type="nucleotide sequence ID" value="NZ_JAATVY010000008.1"/>
</dbReference>
<feature type="region of interest" description="Disordered" evidence="4">
    <location>
        <begin position="42"/>
        <end position="63"/>
    </location>
</feature>
<protein>
    <submittedName>
        <fullName evidence="6">Glycosyltransferase</fullName>
    </submittedName>
</protein>
<dbReference type="Pfam" id="PF13641">
    <property type="entry name" value="Glyco_tranf_2_3"/>
    <property type="match status" value="1"/>
</dbReference>
<proteinExistence type="inferred from homology"/>
<keyword evidence="5" id="KW-0472">Membrane</keyword>
<evidence type="ECO:0000256" key="4">
    <source>
        <dbReference type="SAM" id="MobiDB-lite"/>
    </source>
</evidence>
<keyword evidence="2" id="KW-0328">Glycosyltransferase</keyword>
<keyword evidence="7" id="KW-1185">Reference proteome</keyword>
<comment type="caution">
    <text evidence="6">The sequence shown here is derived from an EMBL/GenBank/DDBJ whole genome shotgun (WGS) entry which is preliminary data.</text>
</comment>
<comment type="similarity">
    <text evidence="1">Belongs to the glycosyltransferase 2 family.</text>
</comment>
<evidence type="ECO:0000256" key="1">
    <source>
        <dbReference type="ARBA" id="ARBA00006739"/>
    </source>
</evidence>
<dbReference type="Proteomes" id="UP000722989">
    <property type="component" value="Unassembled WGS sequence"/>
</dbReference>
<organism evidence="6 7">
    <name type="scientific">Planosporangium thailandense</name>
    <dbReference type="NCBI Taxonomy" id="765197"/>
    <lineage>
        <taxon>Bacteria</taxon>
        <taxon>Bacillati</taxon>
        <taxon>Actinomycetota</taxon>
        <taxon>Actinomycetes</taxon>
        <taxon>Micromonosporales</taxon>
        <taxon>Micromonosporaceae</taxon>
        <taxon>Planosporangium</taxon>
    </lineage>
</organism>
<name>A0ABX0XXM7_9ACTN</name>
<evidence type="ECO:0000256" key="3">
    <source>
        <dbReference type="ARBA" id="ARBA00022679"/>
    </source>
</evidence>
<reference evidence="6 7" key="1">
    <citation type="submission" date="2020-03" db="EMBL/GenBank/DDBJ databases">
        <title>WGS of the type strain of Planosporangium spp.</title>
        <authorList>
            <person name="Thawai C."/>
        </authorList>
    </citation>
    <scope>NUCLEOTIDE SEQUENCE [LARGE SCALE GENOMIC DNA]</scope>
    <source>
        <strain evidence="6 7">TBRC 5610</strain>
    </source>
</reference>
<dbReference type="PANTHER" id="PTHR43630:SF1">
    <property type="entry name" value="POLY-BETA-1,6-N-ACETYL-D-GLUCOSAMINE SYNTHASE"/>
    <property type="match status" value="1"/>
</dbReference>
<keyword evidence="5" id="KW-0812">Transmembrane</keyword>
<gene>
    <name evidence="6" type="ORF">HC031_13905</name>
</gene>
<feature type="transmembrane region" description="Helical" evidence="5">
    <location>
        <begin position="332"/>
        <end position="358"/>
    </location>
</feature>
<evidence type="ECO:0000313" key="7">
    <source>
        <dbReference type="Proteomes" id="UP000722989"/>
    </source>
</evidence>
<dbReference type="InterPro" id="IPR029044">
    <property type="entry name" value="Nucleotide-diphossugar_trans"/>
</dbReference>
<feature type="transmembrane region" description="Helical" evidence="5">
    <location>
        <begin position="370"/>
        <end position="388"/>
    </location>
</feature>
<dbReference type="EMBL" id="JAATVY010000008">
    <property type="protein sequence ID" value="NJC70802.1"/>
    <property type="molecule type" value="Genomic_DNA"/>
</dbReference>
<dbReference type="SUPFAM" id="SSF53448">
    <property type="entry name" value="Nucleotide-diphospho-sugar transferases"/>
    <property type="match status" value="1"/>
</dbReference>
<keyword evidence="5" id="KW-1133">Transmembrane helix</keyword>
<sequence>MTLLLIGVALLVAWPLYNVALVFYTARDSVYAARHRRRAARRGDTGLGATAPGDTRRGDLGPSAGHEPGVFWIVVPCLNEERVIGRTARNALALRGPAGTRTRVLVVDDGSDDGTPDVIAAIEDPNLRVLRRTLPNARKGKGEALNAAYRYIRQQTADDGDDPARVAVGVIDGDGRGSANMLVNVSDAMRDPEVGAVQCRVRIHNRDRILAAVQDMEFACIANASQLMRNSLGTVGLGGNGQFTRLSALALLGDAPWSSCLVEDLELGLRLHLAGVRIRYTAQAAVTQQGLVDVRRLLRQRTRWAQGNLQCIRYVPKLYRAAHISNAAMVEMLYYLLAPWLNAVGTVVMTAVTGYSLWHLADGPTIHSRLQLLATVAVWLAAMVAPFLTWGVLHRLQLRDEKLRRCLLAGLCYPAFLLLGLVSTYRAIGRQLTRRNAWAKTERLAEATNPT</sequence>
<evidence type="ECO:0000256" key="5">
    <source>
        <dbReference type="SAM" id="Phobius"/>
    </source>
</evidence>